<name>A0A0E9WD07_ANGAN</name>
<accession>A0A0E9WD07</accession>
<reference evidence="1" key="1">
    <citation type="submission" date="2014-11" db="EMBL/GenBank/DDBJ databases">
        <authorList>
            <person name="Amaro Gonzalez C."/>
        </authorList>
    </citation>
    <scope>NUCLEOTIDE SEQUENCE</scope>
</reference>
<organism evidence="1">
    <name type="scientific">Anguilla anguilla</name>
    <name type="common">European freshwater eel</name>
    <name type="synonym">Muraena anguilla</name>
    <dbReference type="NCBI Taxonomy" id="7936"/>
    <lineage>
        <taxon>Eukaryota</taxon>
        <taxon>Metazoa</taxon>
        <taxon>Chordata</taxon>
        <taxon>Craniata</taxon>
        <taxon>Vertebrata</taxon>
        <taxon>Euteleostomi</taxon>
        <taxon>Actinopterygii</taxon>
        <taxon>Neopterygii</taxon>
        <taxon>Teleostei</taxon>
        <taxon>Anguilliformes</taxon>
        <taxon>Anguillidae</taxon>
        <taxon>Anguilla</taxon>
    </lineage>
</organism>
<reference evidence="1" key="2">
    <citation type="journal article" date="2015" name="Fish Shellfish Immunol.">
        <title>Early steps in the European eel (Anguilla anguilla)-Vibrio vulnificus interaction in the gills: Role of the RtxA13 toxin.</title>
        <authorList>
            <person name="Callol A."/>
            <person name="Pajuelo D."/>
            <person name="Ebbesson L."/>
            <person name="Teles M."/>
            <person name="MacKenzie S."/>
            <person name="Amaro C."/>
        </authorList>
    </citation>
    <scope>NUCLEOTIDE SEQUENCE</scope>
</reference>
<evidence type="ECO:0000313" key="1">
    <source>
        <dbReference type="EMBL" id="JAH88259.1"/>
    </source>
</evidence>
<protein>
    <submittedName>
        <fullName evidence="1">Uncharacterized protein</fullName>
    </submittedName>
</protein>
<proteinExistence type="predicted"/>
<sequence length="44" mass="4962">MSHWPELSALCCLLGQLQESFLLCGFLFYLGSGGCRYNPKVICY</sequence>
<dbReference type="AlphaFoldDB" id="A0A0E9WD07"/>
<dbReference type="EMBL" id="GBXM01020318">
    <property type="protein sequence ID" value="JAH88259.1"/>
    <property type="molecule type" value="Transcribed_RNA"/>
</dbReference>